<reference evidence="3 4" key="1">
    <citation type="submission" date="2021-02" db="EMBL/GenBank/DDBJ databases">
        <authorList>
            <person name="Park J.-S."/>
        </authorList>
    </citation>
    <scope>NUCLEOTIDE SEQUENCE [LARGE SCALE GENOMIC DNA]</scope>
    <source>
        <strain evidence="3 4">188UL20-2</strain>
    </source>
</reference>
<dbReference type="RefSeq" id="WP_205156495.1">
    <property type="nucleotide sequence ID" value="NZ_JAFEUM010000001.1"/>
</dbReference>
<name>A0ABS2HB43_9VIBR</name>
<sequence>MKGLKKHIISLLVGSTLAAGSLGVAANEFATASELGLMQGFPPTAEKMVDKSNALFTPPFNRWSYLNMRSIYPSTGIENAEQAIAVEREIDNTILALGVNKAGEDGFQTDEVVDMKTYFKETYTDALVVVKGDQVIFEHYDNGMNANHPHQMMSVTKSFAGLFGLMAVADGKVKESDLVTDVLPSLTASTGFSGATFGQVLDMTNSIDFSEDYADPNSGIVQYAKVLGLMDDDGSADIANSIYDFLPTLKKDQQHEHGDIFHYQTPKTDVVNWLTNMATGVSFQENLAERLWKKLGTDGETYVLLDKNGTLFAGGGLNATPNDLSRFAMMMLNDGVYNGEQVVAKETIDKLAAGGDQQAFANGTEAHGVMGEEPWSYRAQWWVRHVEGKESFNAIGVHGQWIYIDKERDIAIIKQSSQPVSSNDYFDGYNISAFDAIIEHVTNK</sequence>
<keyword evidence="1" id="KW-0732">Signal</keyword>
<organism evidence="3 4">
    <name type="scientific">Vibrio ulleungensis</name>
    <dbReference type="NCBI Taxonomy" id="2807619"/>
    <lineage>
        <taxon>Bacteria</taxon>
        <taxon>Pseudomonadati</taxon>
        <taxon>Pseudomonadota</taxon>
        <taxon>Gammaproteobacteria</taxon>
        <taxon>Vibrionales</taxon>
        <taxon>Vibrionaceae</taxon>
        <taxon>Vibrio</taxon>
    </lineage>
</organism>
<dbReference type="PANTHER" id="PTHR43283">
    <property type="entry name" value="BETA-LACTAMASE-RELATED"/>
    <property type="match status" value="1"/>
</dbReference>
<feature type="domain" description="Beta-lactamase-related" evidence="2">
    <location>
        <begin position="125"/>
        <end position="421"/>
    </location>
</feature>
<evidence type="ECO:0000313" key="4">
    <source>
        <dbReference type="Proteomes" id="UP000809621"/>
    </source>
</evidence>
<evidence type="ECO:0000259" key="2">
    <source>
        <dbReference type="Pfam" id="PF00144"/>
    </source>
</evidence>
<dbReference type="InterPro" id="IPR012338">
    <property type="entry name" value="Beta-lactam/transpept-like"/>
</dbReference>
<keyword evidence="4" id="KW-1185">Reference proteome</keyword>
<dbReference type="Pfam" id="PF00144">
    <property type="entry name" value="Beta-lactamase"/>
    <property type="match status" value="1"/>
</dbReference>
<keyword evidence="3" id="KW-0378">Hydrolase</keyword>
<dbReference type="InterPro" id="IPR001466">
    <property type="entry name" value="Beta-lactam-related"/>
</dbReference>
<dbReference type="PANTHER" id="PTHR43283:SF7">
    <property type="entry name" value="BETA-LACTAMASE-RELATED DOMAIN-CONTAINING PROTEIN"/>
    <property type="match status" value="1"/>
</dbReference>
<dbReference type="SUPFAM" id="SSF56601">
    <property type="entry name" value="beta-lactamase/transpeptidase-like"/>
    <property type="match status" value="1"/>
</dbReference>
<dbReference type="InterPro" id="IPR050789">
    <property type="entry name" value="Diverse_Enzym_Activities"/>
</dbReference>
<evidence type="ECO:0000313" key="3">
    <source>
        <dbReference type="EMBL" id="MBM7034833.1"/>
    </source>
</evidence>
<comment type="caution">
    <text evidence="3">The sequence shown here is derived from an EMBL/GenBank/DDBJ whole genome shotgun (WGS) entry which is preliminary data.</text>
</comment>
<dbReference type="GO" id="GO:0016787">
    <property type="term" value="F:hydrolase activity"/>
    <property type="evidence" value="ECO:0007669"/>
    <property type="project" value="UniProtKB-KW"/>
</dbReference>
<feature type="chain" id="PRO_5047525941" evidence="1">
    <location>
        <begin position="27"/>
        <end position="444"/>
    </location>
</feature>
<evidence type="ECO:0000256" key="1">
    <source>
        <dbReference type="SAM" id="SignalP"/>
    </source>
</evidence>
<protein>
    <submittedName>
        <fullName evidence="3">Serine hydrolase</fullName>
    </submittedName>
</protein>
<dbReference type="EMBL" id="JAFEUM010000001">
    <property type="protein sequence ID" value="MBM7034833.1"/>
    <property type="molecule type" value="Genomic_DNA"/>
</dbReference>
<accession>A0ABS2HB43</accession>
<dbReference type="Proteomes" id="UP000809621">
    <property type="component" value="Unassembled WGS sequence"/>
</dbReference>
<gene>
    <name evidence="3" type="ORF">JQC93_00330</name>
</gene>
<proteinExistence type="predicted"/>
<feature type="signal peptide" evidence="1">
    <location>
        <begin position="1"/>
        <end position="26"/>
    </location>
</feature>
<dbReference type="Gene3D" id="3.40.710.10">
    <property type="entry name" value="DD-peptidase/beta-lactamase superfamily"/>
    <property type="match status" value="1"/>
</dbReference>